<keyword evidence="2" id="KW-1003">Cell membrane</keyword>
<dbReference type="GO" id="GO:0004888">
    <property type="term" value="F:transmembrane signaling receptor activity"/>
    <property type="evidence" value="ECO:0007669"/>
    <property type="project" value="InterPro"/>
</dbReference>
<evidence type="ECO:0000313" key="13">
    <source>
        <dbReference type="EMBL" id="XBY27058.1"/>
    </source>
</evidence>
<evidence type="ECO:0000259" key="12">
    <source>
        <dbReference type="PROSITE" id="PS50885"/>
    </source>
</evidence>
<dbReference type="SMART" id="SM00304">
    <property type="entry name" value="HAMP"/>
    <property type="match status" value="1"/>
</dbReference>
<dbReference type="PROSITE" id="PS50885">
    <property type="entry name" value="HAMP"/>
    <property type="match status" value="1"/>
</dbReference>
<dbReference type="SUPFAM" id="SSF58104">
    <property type="entry name" value="Methyl-accepting chemotaxis protein (MCP) signaling domain"/>
    <property type="match status" value="1"/>
</dbReference>
<dbReference type="InterPro" id="IPR004090">
    <property type="entry name" value="Chemotax_Me-accpt_rcpt"/>
</dbReference>
<keyword evidence="4 10" id="KW-0812">Transmembrane</keyword>
<dbReference type="AlphaFoldDB" id="A0AAU7X2G5"/>
<dbReference type="Pfam" id="PF00672">
    <property type="entry name" value="HAMP"/>
    <property type="match status" value="1"/>
</dbReference>
<evidence type="ECO:0000256" key="8">
    <source>
        <dbReference type="ARBA" id="ARBA00029447"/>
    </source>
</evidence>
<dbReference type="InterPro" id="IPR024478">
    <property type="entry name" value="HlyB_4HB_MCP"/>
</dbReference>
<gene>
    <name evidence="13" type="ORF">ABCR88_14895</name>
</gene>
<feature type="transmembrane region" description="Helical" evidence="10">
    <location>
        <begin position="195"/>
        <end position="215"/>
    </location>
</feature>
<feature type="domain" description="Methyl-accepting transducer" evidence="11">
    <location>
        <begin position="272"/>
        <end position="508"/>
    </location>
</feature>
<comment type="subcellular location">
    <subcellularLocation>
        <location evidence="1">Cell membrane</location>
        <topology evidence="1">Multi-pass membrane protein</topology>
    </subcellularLocation>
</comment>
<protein>
    <submittedName>
        <fullName evidence="13">Methyl-accepting chemotaxis protein</fullName>
    </submittedName>
</protein>
<keyword evidence="5 10" id="KW-1133">Transmembrane helix</keyword>
<dbReference type="PROSITE" id="PS50111">
    <property type="entry name" value="CHEMOTAXIS_TRANSDUC_2"/>
    <property type="match status" value="1"/>
</dbReference>
<evidence type="ECO:0000256" key="5">
    <source>
        <dbReference type="ARBA" id="ARBA00022989"/>
    </source>
</evidence>
<dbReference type="SMART" id="SM00283">
    <property type="entry name" value="MA"/>
    <property type="match status" value="1"/>
</dbReference>
<dbReference type="InterPro" id="IPR004089">
    <property type="entry name" value="MCPsignal_dom"/>
</dbReference>
<dbReference type="PANTHER" id="PTHR32089:SF119">
    <property type="entry name" value="METHYL-ACCEPTING CHEMOTAXIS PROTEIN CTPL"/>
    <property type="match status" value="1"/>
</dbReference>
<dbReference type="PANTHER" id="PTHR32089">
    <property type="entry name" value="METHYL-ACCEPTING CHEMOTAXIS PROTEIN MCPB"/>
    <property type="match status" value="1"/>
</dbReference>
<dbReference type="Pfam" id="PF12729">
    <property type="entry name" value="4HB_MCP_1"/>
    <property type="match status" value="1"/>
</dbReference>
<reference evidence="13" key="1">
    <citation type="submission" date="2024-06" db="EMBL/GenBank/DDBJ databases">
        <authorList>
            <person name="Wu L."/>
        </authorList>
    </citation>
    <scope>NUCLEOTIDE SEQUENCE</scope>
    <source>
        <strain evidence="13">W17</strain>
    </source>
</reference>
<evidence type="ECO:0000256" key="6">
    <source>
        <dbReference type="ARBA" id="ARBA00023136"/>
    </source>
</evidence>
<dbReference type="Pfam" id="PF00015">
    <property type="entry name" value="MCPsignal"/>
    <property type="match status" value="1"/>
</dbReference>
<sequence>MIRFFADLGFRWKIALPFILLALLLVIVGGMGMQSITQVADSSRQLTNRYLPAVSLLLNADQDLYRAFVAERNLVDDAGGELSPSLKAAHEQSLQLAYERVQKYAAMNPGGESKQLLAQFEQAFSLWRETSREVAELSSRDPAMASSINAGDSERQFYKMREVIDKLGKLEDKAAKLEGRRAIALGEVHIWQQGLVISIGLIVCLVLVIGFPMLVTRSLQNLLERIEQIADGDGDLRIRLVALSQDELGKLGRAFNRFLDKLQLLIREVTQVTGEVADSARCMADMTMANDHLISSEHMAVNQVSTAVAEMSEVVFQVARNAQSASEAAHQAEIRTREGGEVVGATIDAIRRLAQEVENASNTIQALEQETASIGSVLEVIKSIAEQTNLLALNAAIEAARAGDQGRGFAVVADEVRALAARTQDSTKDIQKMIDRLQASVQNAVEATRSGSLKARDSVVRAAGVEEALSYTGDSVRRISNMAAQIATACEQQSCVTEEIVRNITDIRDLSIDAAKTSEQSAQASQHLSRLSNGLAQLVGRFRV</sequence>
<evidence type="ECO:0000256" key="3">
    <source>
        <dbReference type="ARBA" id="ARBA00022481"/>
    </source>
</evidence>
<evidence type="ECO:0000256" key="7">
    <source>
        <dbReference type="ARBA" id="ARBA00023224"/>
    </source>
</evidence>
<dbReference type="PRINTS" id="PR00260">
    <property type="entry name" value="CHEMTRNSDUCR"/>
</dbReference>
<dbReference type="GO" id="GO:0007165">
    <property type="term" value="P:signal transduction"/>
    <property type="evidence" value="ECO:0007669"/>
    <property type="project" value="UniProtKB-KW"/>
</dbReference>
<dbReference type="Gene3D" id="1.10.287.950">
    <property type="entry name" value="Methyl-accepting chemotaxis protein"/>
    <property type="match status" value="1"/>
</dbReference>
<evidence type="ECO:0000256" key="2">
    <source>
        <dbReference type="ARBA" id="ARBA00022475"/>
    </source>
</evidence>
<keyword evidence="7 9" id="KW-0807">Transducer</keyword>
<dbReference type="GO" id="GO:0006935">
    <property type="term" value="P:chemotaxis"/>
    <property type="evidence" value="ECO:0007669"/>
    <property type="project" value="InterPro"/>
</dbReference>
<evidence type="ECO:0000256" key="4">
    <source>
        <dbReference type="ARBA" id="ARBA00022692"/>
    </source>
</evidence>
<dbReference type="CDD" id="cd06225">
    <property type="entry name" value="HAMP"/>
    <property type="match status" value="1"/>
</dbReference>
<proteinExistence type="inferred from homology"/>
<accession>A0AAU7X2G5</accession>
<evidence type="ECO:0000256" key="1">
    <source>
        <dbReference type="ARBA" id="ARBA00004651"/>
    </source>
</evidence>
<dbReference type="FunFam" id="1.10.287.950:FF:000001">
    <property type="entry name" value="Methyl-accepting chemotaxis sensory transducer"/>
    <property type="match status" value="1"/>
</dbReference>
<dbReference type="EMBL" id="CP158490">
    <property type="protein sequence ID" value="XBY27058.1"/>
    <property type="molecule type" value="Genomic_DNA"/>
</dbReference>
<evidence type="ECO:0000256" key="9">
    <source>
        <dbReference type="PROSITE-ProRule" id="PRU00284"/>
    </source>
</evidence>
<comment type="similarity">
    <text evidence="8">Belongs to the methyl-accepting chemotaxis (MCP) protein family.</text>
</comment>
<dbReference type="InterPro" id="IPR003660">
    <property type="entry name" value="HAMP_dom"/>
</dbReference>
<keyword evidence="6 10" id="KW-0472">Membrane</keyword>
<dbReference type="RefSeq" id="WP_236178715.1">
    <property type="nucleotide sequence ID" value="NZ_CP158490.1"/>
</dbReference>
<organism evidence="13">
    <name type="scientific">Pseudomonas sp. W17</name>
    <dbReference type="NCBI Taxonomy" id="3144407"/>
    <lineage>
        <taxon>Bacteria</taxon>
        <taxon>Pseudomonadati</taxon>
        <taxon>Pseudomonadota</taxon>
        <taxon>Gammaproteobacteria</taxon>
        <taxon>Pseudomonadales</taxon>
        <taxon>Pseudomonadaceae</taxon>
        <taxon>Pseudomonas</taxon>
    </lineage>
</organism>
<name>A0AAU7X2G5_9PSED</name>
<evidence type="ECO:0000256" key="10">
    <source>
        <dbReference type="SAM" id="Phobius"/>
    </source>
</evidence>
<dbReference type="GO" id="GO:0005886">
    <property type="term" value="C:plasma membrane"/>
    <property type="evidence" value="ECO:0007669"/>
    <property type="project" value="UniProtKB-SubCell"/>
</dbReference>
<feature type="domain" description="HAMP" evidence="12">
    <location>
        <begin position="213"/>
        <end position="267"/>
    </location>
</feature>
<evidence type="ECO:0000259" key="11">
    <source>
        <dbReference type="PROSITE" id="PS50111"/>
    </source>
</evidence>
<keyword evidence="3" id="KW-0488">Methylation</keyword>
<dbReference type="CDD" id="cd11386">
    <property type="entry name" value="MCP_signal"/>
    <property type="match status" value="1"/>
</dbReference>